<comment type="caution">
    <text evidence="6">The sequence shown here is derived from an EMBL/GenBank/DDBJ whole genome shotgun (WGS) entry which is preliminary data.</text>
</comment>
<accession>A0A0R0LWW5</accession>
<dbReference type="OrthoDB" id="4540492at2759"/>
<dbReference type="Proteomes" id="UP000051530">
    <property type="component" value="Unassembled WGS sequence"/>
</dbReference>
<evidence type="ECO:0000256" key="2">
    <source>
        <dbReference type="ARBA" id="ARBA00022692"/>
    </source>
</evidence>
<dbReference type="GO" id="GO:0016020">
    <property type="term" value="C:membrane"/>
    <property type="evidence" value="ECO:0007669"/>
    <property type="project" value="UniProtKB-SubCell"/>
</dbReference>
<evidence type="ECO:0000256" key="4">
    <source>
        <dbReference type="ARBA" id="ARBA00023136"/>
    </source>
</evidence>
<proteinExistence type="predicted"/>
<dbReference type="AlphaFoldDB" id="A0A0R0LWW5"/>
<keyword evidence="7" id="KW-1185">Reference proteome</keyword>
<dbReference type="Gene3D" id="1.20.1250.20">
    <property type="entry name" value="MFS general substrate transporter like domains"/>
    <property type="match status" value="1"/>
</dbReference>
<dbReference type="GO" id="GO:0022857">
    <property type="term" value="F:transmembrane transporter activity"/>
    <property type="evidence" value="ECO:0007669"/>
    <property type="project" value="InterPro"/>
</dbReference>
<comment type="subcellular location">
    <subcellularLocation>
        <location evidence="1">Membrane</location>
    </subcellularLocation>
</comment>
<feature type="non-terminal residue" evidence="6">
    <location>
        <position position="284"/>
    </location>
</feature>
<protein>
    <submittedName>
        <fullName evidence="6">Major Facilitator Superfamily (MFS)</fullName>
    </submittedName>
</protein>
<organism evidence="6 7">
    <name type="scientific">Pseudoloma neurophilia</name>
    <dbReference type="NCBI Taxonomy" id="146866"/>
    <lineage>
        <taxon>Eukaryota</taxon>
        <taxon>Fungi</taxon>
        <taxon>Fungi incertae sedis</taxon>
        <taxon>Microsporidia</taxon>
        <taxon>Pseudoloma</taxon>
    </lineage>
</organism>
<evidence type="ECO:0000313" key="7">
    <source>
        <dbReference type="Proteomes" id="UP000051530"/>
    </source>
</evidence>
<keyword evidence="2 5" id="KW-0812">Transmembrane</keyword>
<keyword evidence="3 5" id="KW-1133">Transmembrane helix</keyword>
<reference evidence="6 7" key="1">
    <citation type="submission" date="2015-07" db="EMBL/GenBank/DDBJ databases">
        <title>The genome of Pseudoloma neurophilia, a relevant intracellular parasite of the zebrafish.</title>
        <authorList>
            <person name="Ndikumana S."/>
            <person name="Pelin A."/>
            <person name="Sanders J."/>
            <person name="Corradi N."/>
        </authorList>
    </citation>
    <scope>NUCLEOTIDE SEQUENCE [LARGE SCALE GENOMIC DNA]</scope>
    <source>
        <strain evidence="6 7">MK1</strain>
    </source>
</reference>
<evidence type="ECO:0000256" key="5">
    <source>
        <dbReference type="SAM" id="Phobius"/>
    </source>
</evidence>
<dbReference type="InterPro" id="IPR036259">
    <property type="entry name" value="MFS_trans_sf"/>
</dbReference>
<gene>
    <name evidence="6" type="ORF">M153_555000854</name>
</gene>
<feature type="transmembrane region" description="Helical" evidence="5">
    <location>
        <begin position="145"/>
        <end position="167"/>
    </location>
</feature>
<dbReference type="PANTHER" id="PTHR48021">
    <property type="match status" value="1"/>
</dbReference>
<dbReference type="SUPFAM" id="SSF103473">
    <property type="entry name" value="MFS general substrate transporter"/>
    <property type="match status" value="1"/>
</dbReference>
<dbReference type="InterPro" id="IPR005828">
    <property type="entry name" value="MFS_sugar_transport-like"/>
</dbReference>
<dbReference type="VEuPathDB" id="MicrosporidiaDB:M153_555000854"/>
<dbReference type="Pfam" id="PF00083">
    <property type="entry name" value="Sugar_tr"/>
    <property type="match status" value="1"/>
</dbReference>
<dbReference type="PANTHER" id="PTHR48021:SF1">
    <property type="entry name" value="GH07001P-RELATED"/>
    <property type="match status" value="1"/>
</dbReference>
<keyword evidence="4 5" id="KW-0472">Membrane</keyword>
<name>A0A0R0LWW5_9MICR</name>
<dbReference type="InterPro" id="IPR050549">
    <property type="entry name" value="MFS_Trehalose_Transporter"/>
</dbReference>
<feature type="transmembrane region" description="Helical" evidence="5">
    <location>
        <begin position="179"/>
        <end position="199"/>
    </location>
</feature>
<evidence type="ECO:0000313" key="6">
    <source>
        <dbReference type="EMBL" id="KRH93810.1"/>
    </source>
</evidence>
<sequence>MTEVQITNKNSTEKKQVAKFTTPYVLGLVVSYCLAFLFGYHLSSFDIINELYFRNNESREQKAHYDYLSALPFAIPIIVCLVKPFIPLDIPKWYCVLFASHSISFICYIRKNTPLFYIGRFFTGVSLGITPTVVCEYLGKLDQENGGLLICFFQTVLVFGIFVGQISCKLIKTVMFSKILFFILSIVCCFFICFSKYIYNIIIVKSKIIQKTEQTDGTINNQADDTSNNQTDEKTLKEYFQENDAYLTFAYACVVHFAQQMSCINAITVFSNDLLYQIDGKPGQ</sequence>
<evidence type="ECO:0000256" key="1">
    <source>
        <dbReference type="ARBA" id="ARBA00004370"/>
    </source>
</evidence>
<evidence type="ECO:0000256" key="3">
    <source>
        <dbReference type="ARBA" id="ARBA00022989"/>
    </source>
</evidence>
<dbReference type="EMBL" id="LGUB01000208">
    <property type="protein sequence ID" value="KRH93810.1"/>
    <property type="molecule type" value="Genomic_DNA"/>
</dbReference>
<feature type="transmembrane region" description="Helical" evidence="5">
    <location>
        <begin position="24"/>
        <end position="43"/>
    </location>
</feature>
<feature type="transmembrane region" description="Helical" evidence="5">
    <location>
        <begin position="121"/>
        <end position="139"/>
    </location>
</feature>